<feature type="binding site" evidence="11">
    <location>
        <position position="83"/>
    </location>
    <ligand>
        <name>S-adenosyl-L-methionine</name>
        <dbReference type="ChEBI" id="CHEBI:59789"/>
    </ligand>
</feature>
<feature type="binding site" evidence="11">
    <location>
        <position position="120"/>
    </location>
    <ligand>
        <name>S-adenosyl-L-methionine</name>
        <dbReference type="ChEBI" id="CHEBI:59789"/>
    </ligand>
</feature>
<evidence type="ECO:0000313" key="16">
    <source>
        <dbReference type="Proteomes" id="UP000184485"/>
    </source>
</evidence>
<keyword evidence="4 11" id="KW-0949">S-adenosyl-L-methionine</keyword>
<dbReference type="PANTHER" id="PTHR10920">
    <property type="entry name" value="RIBOSOMAL RNA METHYLTRANSFERASE"/>
    <property type="match status" value="1"/>
</dbReference>
<feature type="binding site" evidence="11">
    <location>
        <position position="81"/>
    </location>
    <ligand>
        <name>S-adenosyl-L-methionine</name>
        <dbReference type="ChEBI" id="CHEBI:59789"/>
    </ligand>
</feature>
<accession>A0A1M5NL66</accession>
<keyword evidence="3 11" id="KW-0808">Transferase</keyword>
<feature type="domain" description="Ribosomal RNA methyltransferase FtsJ" evidence="14">
    <location>
        <begin position="49"/>
        <end position="227"/>
    </location>
</feature>
<keyword evidence="11" id="KW-0963">Cytoplasm</keyword>
<comment type="subcellular location">
    <subcellularLocation>
        <location evidence="11">Cytoplasm</location>
    </subcellularLocation>
</comment>
<dbReference type="OrthoDB" id="9790080at2"/>
<feature type="region of interest" description="Disordered" evidence="13">
    <location>
        <begin position="228"/>
        <end position="250"/>
    </location>
</feature>
<keyword evidence="16" id="KW-1185">Reference proteome</keyword>
<dbReference type="RefSeq" id="WP_073058493.1">
    <property type="nucleotide sequence ID" value="NZ_FQUP01000009.1"/>
</dbReference>
<comment type="function">
    <text evidence="5 11">Specifically methylates the uridine in position 2552 of 23S rRNA at the 2'-O position of the ribose in the fully assembled 50S ribosomal subunit.</text>
</comment>
<feature type="compositionally biased region" description="Acidic residues" evidence="13">
    <location>
        <begin position="235"/>
        <end position="250"/>
    </location>
</feature>
<dbReference type="CDD" id="cd02440">
    <property type="entry name" value="AdoMet_MTases"/>
    <property type="match status" value="1"/>
</dbReference>
<dbReference type="Proteomes" id="UP000184485">
    <property type="component" value="Unassembled WGS sequence"/>
</dbReference>
<dbReference type="AlphaFoldDB" id="A0A1M5NL66"/>
<dbReference type="SUPFAM" id="SSF53335">
    <property type="entry name" value="S-adenosyl-L-methionine-dependent methyltransferases"/>
    <property type="match status" value="1"/>
</dbReference>
<dbReference type="EC" id="2.1.1.166" evidence="6 11"/>
<comment type="catalytic activity">
    <reaction evidence="10 11">
        <text>uridine(2552) in 23S rRNA + S-adenosyl-L-methionine = 2'-O-methyluridine(2552) in 23S rRNA + S-adenosyl-L-homocysteine + H(+)</text>
        <dbReference type="Rhea" id="RHEA:42720"/>
        <dbReference type="Rhea" id="RHEA-COMP:10202"/>
        <dbReference type="Rhea" id="RHEA-COMP:10203"/>
        <dbReference type="ChEBI" id="CHEBI:15378"/>
        <dbReference type="ChEBI" id="CHEBI:57856"/>
        <dbReference type="ChEBI" id="CHEBI:59789"/>
        <dbReference type="ChEBI" id="CHEBI:65315"/>
        <dbReference type="ChEBI" id="CHEBI:74478"/>
        <dbReference type="EC" id="2.1.1.166"/>
    </reaction>
</comment>
<evidence type="ECO:0000313" key="15">
    <source>
        <dbReference type="EMBL" id="SHG89939.1"/>
    </source>
</evidence>
<dbReference type="GO" id="GO:0005737">
    <property type="term" value="C:cytoplasm"/>
    <property type="evidence" value="ECO:0007669"/>
    <property type="project" value="UniProtKB-SubCell"/>
</dbReference>
<gene>
    <name evidence="11" type="primary">rlmE</name>
    <name evidence="11" type="synonym">ftsJ</name>
    <name evidence="11" type="synonym">rrmJ</name>
    <name evidence="15" type="ORF">SAMN02745157_5026</name>
</gene>
<evidence type="ECO:0000256" key="6">
    <source>
        <dbReference type="ARBA" id="ARBA00038861"/>
    </source>
</evidence>
<evidence type="ECO:0000256" key="12">
    <source>
        <dbReference type="PIRSR" id="PIRSR005461-1"/>
    </source>
</evidence>
<protein>
    <recommendedName>
        <fullName evidence="7 11">Ribosomal RNA large subunit methyltransferase E</fullName>
        <ecNumber evidence="6 11">2.1.1.166</ecNumber>
    </recommendedName>
    <alternativeName>
        <fullName evidence="9 11">23S rRNA Um2552 methyltransferase</fullName>
    </alternativeName>
    <alternativeName>
        <fullName evidence="8 11">rRNA (uridine-2'-O-)-methyltransferase</fullName>
    </alternativeName>
</protein>
<sequence>MKDSKSKGPGGRELTVRVKTARGRTASSTRWLERQLNDPYVARSKREGYRSRAAYKLIEIDDKHHILAPGMKVVDLGAAPGGWSQVAIERVGSTDLNKLVVAIDYLEMDELPGVILFQRNFLDEDAPALLQEAIGGRADVVLSDMAAPTTGHQQTDHLRTTYLCEVAADFALDVLKPGGSFLSKVFRGGAESSLLTTLKQNFATVHHLKPPASRAGSVELFILAKGFKGKRQDAAPEDEESGDDEAAWRP</sequence>
<feature type="active site" description="Proton acceptor" evidence="11 12">
    <location>
        <position position="184"/>
    </location>
</feature>
<feature type="binding site" evidence="11">
    <location>
        <position position="104"/>
    </location>
    <ligand>
        <name>S-adenosyl-L-methionine</name>
        <dbReference type="ChEBI" id="CHEBI:59789"/>
    </ligand>
</feature>
<evidence type="ECO:0000259" key="14">
    <source>
        <dbReference type="Pfam" id="PF01728"/>
    </source>
</evidence>
<feature type="binding site" evidence="11">
    <location>
        <position position="144"/>
    </location>
    <ligand>
        <name>S-adenosyl-L-methionine</name>
        <dbReference type="ChEBI" id="CHEBI:59789"/>
    </ligand>
</feature>
<evidence type="ECO:0000256" key="13">
    <source>
        <dbReference type="SAM" id="MobiDB-lite"/>
    </source>
</evidence>
<evidence type="ECO:0000256" key="5">
    <source>
        <dbReference type="ARBA" id="ARBA00037569"/>
    </source>
</evidence>
<dbReference type="InterPro" id="IPR002877">
    <property type="entry name" value="RNA_MeTrfase_FtsJ_dom"/>
</dbReference>
<dbReference type="PIRSF" id="PIRSF005461">
    <property type="entry name" value="23S_rRNA_mtase"/>
    <property type="match status" value="1"/>
</dbReference>
<evidence type="ECO:0000256" key="1">
    <source>
        <dbReference type="ARBA" id="ARBA00022552"/>
    </source>
</evidence>
<reference evidence="15 16" key="1">
    <citation type="submission" date="2016-11" db="EMBL/GenBank/DDBJ databases">
        <authorList>
            <person name="Jaros S."/>
            <person name="Januszkiewicz K."/>
            <person name="Wedrychowicz H."/>
        </authorList>
    </citation>
    <scope>NUCLEOTIDE SEQUENCE [LARGE SCALE GENOMIC DNA]</scope>
    <source>
        <strain evidence="15 16">DSM 19436</strain>
    </source>
</reference>
<evidence type="ECO:0000256" key="10">
    <source>
        <dbReference type="ARBA" id="ARBA00048970"/>
    </source>
</evidence>
<dbReference type="HAMAP" id="MF_01547">
    <property type="entry name" value="RNA_methyltr_E"/>
    <property type="match status" value="1"/>
</dbReference>
<dbReference type="STRING" id="1122133.SAMN02745157_5026"/>
<evidence type="ECO:0000256" key="8">
    <source>
        <dbReference type="ARBA" id="ARBA00041995"/>
    </source>
</evidence>
<evidence type="ECO:0000256" key="4">
    <source>
        <dbReference type="ARBA" id="ARBA00022691"/>
    </source>
</evidence>
<evidence type="ECO:0000256" key="2">
    <source>
        <dbReference type="ARBA" id="ARBA00022603"/>
    </source>
</evidence>
<dbReference type="InterPro" id="IPR029063">
    <property type="entry name" value="SAM-dependent_MTases_sf"/>
</dbReference>
<dbReference type="Pfam" id="PF01728">
    <property type="entry name" value="FtsJ"/>
    <property type="match status" value="1"/>
</dbReference>
<proteinExistence type="inferred from homology"/>
<organism evidence="15 16">
    <name type="scientific">Kaistia soli DSM 19436</name>
    <dbReference type="NCBI Taxonomy" id="1122133"/>
    <lineage>
        <taxon>Bacteria</taxon>
        <taxon>Pseudomonadati</taxon>
        <taxon>Pseudomonadota</taxon>
        <taxon>Alphaproteobacteria</taxon>
        <taxon>Hyphomicrobiales</taxon>
        <taxon>Kaistiaceae</taxon>
        <taxon>Kaistia</taxon>
    </lineage>
</organism>
<keyword evidence="2 11" id="KW-0489">Methyltransferase</keyword>
<evidence type="ECO:0000256" key="9">
    <source>
        <dbReference type="ARBA" id="ARBA00042745"/>
    </source>
</evidence>
<dbReference type="InterPro" id="IPR050082">
    <property type="entry name" value="RNA_methyltr_RlmE"/>
</dbReference>
<evidence type="ECO:0000256" key="11">
    <source>
        <dbReference type="HAMAP-Rule" id="MF_01547"/>
    </source>
</evidence>
<evidence type="ECO:0000256" key="3">
    <source>
        <dbReference type="ARBA" id="ARBA00022679"/>
    </source>
</evidence>
<comment type="similarity">
    <text evidence="11">Belongs to the class I-like SAM-binding methyltransferase superfamily. RNA methyltransferase RlmE family.</text>
</comment>
<keyword evidence="1 11" id="KW-0698">rRNA processing</keyword>
<dbReference type="PANTHER" id="PTHR10920:SF18">
    <property type="entry name" value="RRNA METHYLTRANSFERASE 2, MITOCHONDRIAL"/>
    <property type="match status" value="1"/>
</dbReference>
<dbReference type="InterPro" id="IPR015507">
    <property type="entry name" value="rRNA-MeTfrase_E"/>
</dbReference>
<dbReference type="Gene3D" id="3.40.50.150">
    <property type="entry name" value="Vaccinia Virus protein VP39"/>
    <property type="match status" value="1"/>
</dbReference>
<name>A0A1M5NL66_9HYPH</name>
<dbReference type="GO" id="GO:0008650">
    <property type="term" value="F:rRNA (uridine-2'-O-)-methyltransferase activity"/>
    <property type="evidence" value="ECO:0007669"/>
    <property type="project" value="UniProtKB-UniRule"/>
</dbReference>
<evidence type="ECO:0000256" key="7">
    <source>
        <dbReference type="ARBA" id="ARBA00041129"/>
    </source>
</evidence>
<dbReference type="EMBL" id="FQUP01000009">
    <property type="protein sequence ID" value="SHG89939.1"/>
    <property type="molecule type" value="Genomic_DNA"/>
</dbReference>